<protein>
    <submittedName>
        <fullName evidence="2">Uncharacterized protein</fullName>
    </submittedName>
</protein>
<organism evidence="1 2">
    <name type="scientific">Castor canadensis</name>
    <name type="common">American beaver</name>
    <dbReference type="NCBI Taxonomy" id="51338"/>
    <lineage>
        <taxon>Eukaryota</taxon>
        <taxon>Metazoa</taxon>
        <taxon>Chordata</taxon>
        <taxon>Craniata</taxon>
        <taxon>Vertebrata</taxon>
        <taxon>Euteleostomi</taxon>
        <taxon>Mammalia</taxon>
        <taxon>Eutheria</taxon>
        <taxon>Euarchontoglires</taxon>
        <taxon>Glires</taxon>
        <taxon>Rodentia</taxon>
        <taxon>Castorimorpha</taxon>
        <taxon>Castoridae</taxon>
        <taxon>Castor</taxon>
    </lineage>
</organism>
<proteinExistence type="predicted"/>
<gene>
    <name evidence="2" type="primary">LOC141422707</name>
</gene>
<dbReference type="RefSeq" id="XP_073928404.1">
    <property type="nucleotide sequence ID" value="XM_074072303.1"/>
</dbReference>
<evidence type="ECO:0000313" key="2">
    <source>
        <dbReference type="RefSeq" id="XP_073928404.1"/>
    </source>
</evidence>
<reference evidence="2" key="1">
    <citation type="submission" date="2025-08" db="UniProtKB">
        <authorList>
            <consortium name="RefSeq"/>
        </authorList>
    </citation>
    <scope>IDENTIFICATION</scope>
</reference>
<sequence>MVKKGEGGCLLPPAASQPVLPRVRILLGASVELLTVPCDAKPRGRGTGRDTPPSQTSVPELATPPREGEERGRRRPALLWGAGALRWQRVNGPVAGQVRSRAGHRISGASPLPSPTLWSSECPSALETPFPASLPHWAARLGLRVLARRSRSAGGHRDPSSSFAPVRRGPHSRCSSEPVVEAPPGKGFSFLSTLLREDSGTGRKCLERTACAFADRPRFAGEKQLPPKSCLPLPPKAPLRRSKERSLPKDWKSYKRLSRGVAATVFVKGGRDLEDQVSRPAWRVSIYLHFHTAYCLLSK</sequence>
<accession>A0AC58MG77</accession>
<dbReference type="Proteomes" id="UP001732720">
    <property type="component" value="Chromosome 4"/>
</dbReference>
<evidence type="ECO:0000313" key="1">
    <source>
        <dbReference type="Proteomes" id="UP001732720"/>
    </source>
</evidence>
<keyword evidence="1" id="KW-1185">Reference proteome</keyword>
<name>A0AC58MG77_CASCN</name>